<gene>
    <name evidence="3" type="ORF">SFRICE_022105</name>
</gene>
<evidence type="ECO:0000256" key="1">
    <source>
        <dbReference type="SAM" id="MobiDB-lite"/>
    </source>
</evidence>
<dbReference type="EMBL" id="ODYU01004462">
    <property type="protein sequence ID" value="SOQ44356.1"/>
    <property type="molecule type" value="Genomic_DNA"/>
</dbReference>
<reference evidence="3" key="1">
    <citation type="submission" date="2016-07" db="EMBL/GenBank/DDBJ databases">
        <authorList>
            <person name="Bretaudeau A."/>
        </authorList>
    </citation>
    <scope>NUCLEOTIDE SEQUENCE</scope>
    <source>
        <strain evidence="3">Rice</strain>
        <tissue evidence="3">Whole body</tissue>
    </source>
</reference>
<feature type="region of interest" description="Disordered" evidence="1">
    <location>
        <begin position="38"/>
        <end position="62"/>
    </location>
</feature>
<feature type="compositionally biased region" description="Polar residues" evidence="1">
    <location>
        <begin position="38"/>
        <end position="48"/>
    </location>
</feature>
<dbReference type="InterPro" id="IPR029526">
    <property type="entry name" value="PGBD"/>
</dbReference>
<name>A0A2H1VUC8_SPOFR</name>
<evidence type="ECO:0000313" key="3">
    <source>
        <dbReference type="EMBL" id="SOQ44356.1"/>
    </source>
</evidence>
<organism evidence="3">
    <name type="scientific">Spodoptera frugiperda</name>
    <name type="common">Fall armyworm</name>
    <dbReference type="NCBI Taxonomy" id="7108"/>
    <lineage>
        <taxon>Eukaryota</taxon>
        <taxon>Metazoa</taxon>
        <taxon>Ecdysozoa</taxon>
        <taxon>Arthropoda</taxon>
        <taxon>Hexapoda</taxon>
        <taxon>Insecta</taxon>
        <taxon>Pterygota</taxon>
        <taxon>Neoptera</taxon>
        <taxon>Endopterygota</taxon>
        <taxon>Lepidoptera</taxon>
        <taxon>Glossata</taxon>
        <taxon>Ditrysia</taxon>
        <taxon>Noctuoidea</taxon>
        <taxon>Noctuidae</taxon>
        <taxon>Amphipyrinae</taxon>
        <taxon>Spodoptera</taxon>
    </lineage>
</organism>
<dbReference type="Pfam" id="PF13843">
    <property type="entry name" value="DDE_Tnp_1_7"/>
    <property type="match status" value="1"/>
</dbReference>
<feature type="domain" description="PiggyBac transposable element-derived protein" evidence="2">
    <location>
        <begin position="205"/>
        <end position="273"/>
    </location>
</feature>
<accession>A0A2H1VUC8</accession>
<protein>
    <submittedName>
        <fullName evidence="3">SFRICE_022105</fullName>
    </submittedName>
</protein>
<dbReference type="PANTHER" id="PTHR46599">
    <property type="entry name" value="PIGGYBAC TRANSPOSABLE ELEMENT-DERIVED PROTEIN 4"/>
    <property type="match status" value="1"/>
</dbReference>
<dbReference type="AlphaFoldDB" id="A0A2H1VUC8"/>
<proteinExistence type="predicted"/>
<sequence>MENSTSNPSYGESNKAEMKALFGLLFLADPLSSTAMETLPQHNASGSTRGKPRQSRGRRLYQRGRVATMRQEKGAVTMSNLQEEIRRKMFVGTSEDDALARLSEQQTLKAITLSITTRGIGLGICHLTFISISYHENIHVPSCYSMYRVFLGLLEAKLEAIKSDLPVVPRLVEHMKQPGVNSDMLRAAHLRRKYTFPPSPLIPLRQRFSFLINNLRFDDSSTRTARATIDRLAPIRDVFDIFVKNCQNAYTPHEYLTIDEELVAFRRRCIFRQ</sequence>
<feature type="compositionally biased region" description="Basic residues" evidence="1">
    <location>
        <begin position="50"/>
        <end position="62"/>
    </location>
</feature>
<evidence type="ECO:0000259" key="2">
    <source>
        <dbReference type="Pfam" id="PF13843"/>
    </source>
</evidence>
<dbReference type="PANTHER" id="PTHR46599:SF6">
    <property type="entry name" value="DUAL SPECIFICITY PHOSPHATASE 26"/>
    <property type="match status" value="1"/>
</dbReference>